<feature type="domain" description="RRM" evidence="3">
    <location>
        <begin position="397"/>
        <end position="469"/>
    </location>
</feature>
<evidence type="ECO:0000313" key="5">
    <source>
        <dbReference type="Proteomes" id="UP000023152"/>
    </source>
</evidence>
<evidence type="ECO:0000256" key="2">
    <source>
        <dbReference type="SAM" id="MobiDB-lite"/>
    </source>
</evidence>
<evidence type="ECO:0000256" key="1">
    <source>
        <dbReference type="PROSITE-ProRule" id="PRU00176"/>
    </source>
</evidence>
<protein>
    <recommendedName>
        <fullName evidence="3">RRM domain-containing protein</fullName>
    </recommendedName>
</protein>
<dbReference type="AlphaFoldDB" id="X6N0P9"/>
<evidence type="ECO:0000313" key="4">
    <source>
        <dbReference type="EMBL" id="ETO18872.1"/>
    </source>
</evidence>
<dbReference type="PROSITE" id="PS50102">
    <property type="entry name" value="RRM"/>
    <property type="match status" value="2"/>
</dbReference>
<proteinExistence type="predicted"/>
<feature type="region of interest" description="Disordered" evidence="2">
    <location>
        <begin position="118"/>
        <end position="139"/>
    </location>
</feature>
<name>X6N0P9_RETFI</name>
<feature type="domain" description="RRM" evidence="3">
    <location>
        <begin position="235"/>
        <end position="309"/>
    </location>
</feature>
<dbReference type="OrthoDB" id="296632at2759"/>
<dbReference type="CDD" id="cd00590">
    <property type="entry name" value="RRM_SF"/>
    <property type="match status" value="1"/>
</dbReference>
<sequence length="547" mass="60313">HNDSQYDNRNNMLWNNSFNVNNATGIPTGVRLDNVSKAPSQIPMRNNRLAFVGAPLSTTMSVNTRIPNTSAGMKGTYSQEANTNTNSSNLNGSSSNNTNNMLFQSMNTNVLPNHVFNYSSHNNHNNGSNRVYANDSSNVMNGQSLNGDVLGLSGHNPLLHMPLSMLRDFGSNGRLTAGVNVSNVAGGTYIDVARDTSNSAMTDEQIQESCSSSGSGGDASPTKKHGNGGSTIQTSVVMINNLNEEEINCDRLFALCEAFGDVRRVKISYNRRDTAFVQMQNHRQASTVMHCLDGVQLFGKMVHVSLSRMARVKLPKDSPTSNTMFPDAKLLTKDYTNIKMHRHAVAKNGNVATNKTLCNFGTTAIDTEFMDMRPMTAMSNGSISTKHSSSSIAKPSHMLLVSNLPEHCTQEDLFKYFGGDYHLHVKAIPNPPSQAFLLCSSVDVACQLLMLFHGSQFRGRDLHIAFARNAFVSSEIVQPNTSHGVCTNVLCVRYCFICKQIYINRLNLQKCYTKKLCCEDYGKSNCWTKHWQFDSTSKYCLIQNIAI</sequence>
<dbReference type="SUPFAM" id="SSF54928">
    <property type="entry name" value="RNA-binding domain, RBD"/>
    <property type="match status" value="1"/>
</dbReference>
<feature type="compositionally biased region" description="Polar residues" evidence="2">
    <location>
        <begin position="198"/>
        <end position="208"/>
    </location>
</feature>
<keyword evidence="5" id="KW-1185">Reference proteome</keyword>
<evidence type="ECO:0000259" key="3">
    <source>
        <dbReference type="PROSITE" id="PS50102"/>
    </source>
</evidence>
<feature type="compositionally biased region" description="Low complexity" evidence="2">
    <location>
        <begin position="82"/>
        <end position="100"/>
    </location>
</feature>
<dbReference type="Gene3D" id="3.30.70.330">
    <property type="match status" value="2"/>
</dbReference>
<organism evidence="4 5">
    <name type="scientific">Reticulomyxa filosa</name>
    <dbReference type="NCBI Taxonomy" id="46433"/>
    <lineage>
        <taxon>Eukaryota</taxon>
        <taxon>Sar</taxon>
        <taxon>Rhizaria</taxon>
        <taxon>Retaria</taxon>
        <taxon>Foraminifera</taxon>
        <taxon>Monothalamids</taxon>
        <taxon>Reticulomyxidae</taxon>
        <taxon>Reticulomyxa</taxon>
    </lineage>
</organism>
<feature type="region of interest" description="Disordered" evidence="2">
    <location>
        <begin position="66"/>
        <end position="101"/>
    </location>
</feature>
<dbReference type="GO" id="GO:0003723">
    <property type="term" value="F:RNA binding"/>
    <property type="evidence" value="ECO:0007669"/>
    <property type="project" value="UniProtKB-UniRule"/>
</dbReference>
<reference evidence="4 5" key="1">
    <citation type="journal article" date="2013" name="Curr. Biol.">
        <title>The Genome of the Foraminiferan Reticulomyxa filosa.</title>
        <authorList>
            <person name="Glockner G."/>
            <person name="Hulsmann N."/>
            <person name="Schleicher M."/>
            <person name="Noegel A.A."/>
            <person name="Eichinger L."/>
            <person name="Gallinger C."/>
            <person name="Pawlowski J."/>
            <person name="Sierra R."/>
            <person name="Euteneuer U."/>
            <person name="Pillet L."/>
            <person name="Moustafa A."/>
            <person name="Platzer M."/>
            <person name="Groth M."/>
            <person name="Szafranski K."/>
            <person name="Schliwa M."/>
        </authorList>
    </citation>
    <scope>NUCLEOTIDE SEQUENCE [LARGE SCALE GENOMIC DNA]</scope>
</reference>
<dbReference type="EMBL" id="ASPP01014305">
    <property type="protein sequence ID" value="ETO18872.1"/>
    <property type="molecule type" value="Genomic_DNA"/>
</dbReference>
<gene>
    <name evidence="4" type="ORF">RFI_18374</name>
</gene>
<dbReference type="InterPro" id="IPR035979">
    <property type="entry name" value="RBD_domain_sf"/>
</dbReference>
<dbReference type="InterPro" id="IPR000504">
    <property type="entry name" value="RRM_dom"/>
</dbReference>
<dbReference type="Pfam" id="PF13893">
    <property type="entry name" value="RRM_5"/>
    <property type="match status" value="1"/>
</dbReference>
<feature type="non-terminal residue" evidence="4">
    <location>
        <position position="1"/>
    </location>
</feature>
<feature type="compositionally biased region" description="Polar residues" evidence="2">
    <location>
        <begin position="66"/>
        <end position="81"/>
    </location>
</feature>
<feature type="region of interest" description="Disordered" evidence="2">
    <location>
        <begin position="198"/>
        <end position="230"/>
    </location>
</feature>
<dbReference type="Proteomes" id="UP000023152">
    <property type="component" value="Unassembled WGS sequence"/>
</dbReference>
<dbReference type="PANTHER" id="PTHR15592">
    <property type="entry name" value="MATRIN 3/NUCLEAR PROTEIN 220-RELATED"/>
    <property type="match status" value="1"/>
</dbReference>
<feature type="compositionally biased region" description="Low complexity" evidence="2">
    <location>
        <begin position="118"/>
        <end position="129"/>
    </location>
</feature>
<dbReference type="InterPro" id="IPR012677">
    <property type="entry name" value="Nucleotide-bd_a/b_plait_sf"/>
</dbReference>
<keyword evidence="1" id="KW-0694">RNA-binding</keyword>
<dbReference type="SMART" id="SM00360">
    <property type="entry name" value="RRM"/>
    <property type="match status" value="2"/>
</dbReference>
<comment type="caution">
    <text evidence="4">The sequence shown here is derived from an EMBL/GenBank/DDBJ whole genome shotgun (WGS) entry which is preliminary data.</text>
</comment>
<accession>X6N0P9</accession>